<dbReference type="EMBL" id="LT671858">
    <property type="protein sequence ID" value="SIM58424.1"/>
    <property type="molecule type" value="Genomic_DNA"/>
</dbReference>
<dbReference type="InterPro" id="IPR002328">
    <property type="entry name" value="ADH_Zn_CS"/>
</dbReference>
<keyword evidence="2 5" id="KW-0479">Metal-binding</keyword>
<dbReference type="InterPro" id="IPR011032">
    <property type="entry name" value="GroES-like_sf"/>
</dbReference>
<evidence type="ECO:0000259" key="6">
    <source>
        <dbReference type="SMART" id="SM00829"/>
    </source>
</evidence>
<feature type="domain" description="Enoyl reductase (ER)" evidence="6">
    <location>
        <begin position="12"/>
        <end position="343"/>
    </location>
</feature>
<evidence type="ECO:0000313" key="7">
    <source>
        <dbReference type="EMBL" id="SIM58424.1"/>
    </source>
</evidence>
<dbReference type="PROSITE" id="PS00059">
    <property type="entry name" value="ADH_ZINC"/>
    <property type="match status" value="1"/>
</dbReference>
<dbReference type="KEGG" id="cdiv:CPM_0895"/>
<dbReference type="STRING" id="1673428.CPM_0895"/>
<evidence type="ECO:0000256" key="2">
    <source>
        <dbReference type="ARBA" id="ARBA00022723"/>
    </source>
</evidence>
<reference evidence="9" key="2">
    <citation type="submission" date="2016-06" db="EMBL/GenBank/DDBJ databases">
        <authorList>
            <person name="Toshchakov V.S."/>
        </authorList>
    </citation>
    <scope>NUCLEOTIDE SEQUENCE [LARGE SCALE GENOMIC DNA]</scope>
    <source>
        <strain>PM4 (JCM 30641</strain>
        <strain evidence="9">\VKM B-2940)</strain>
    </source>
</reference>
<evidence type="ECO:0000256" key="4">
    <source>
        <dbReference type="ARBA" id="ARBA00023002"/>
    </source>
</evidence>
<evidence type="ECO:0000256" key="1">
    <source>
        <dbReference type="ARBA" id="ARBA00001947"/>
    </source>
</evidence>
<keyword evidence="4" id="KW-0560">Oxidoreductase</keyword>
<dbReference type="SUPFAM" id="SSF50129">
    <property type="entry name" value="GroES-like"/>
    <property type="match status" value="1"/>
</dbReference>
<dbReference type="Pfam" id="PF08240">
    <property type="entry name" value="ADH_N"/>
    <property type="match status" value="1"/>
</dbReference>
<dbReference type="CDD" id="cd05283">
    <property type="entry name" value="CAD1"/>
    <property type="match status" value="1"/>
</dbReference>
<evidence type="ECO:0000313" key="8">
    <source>
        <dbReference type="EMBL" id="SJK84739.1"/>
    </source>
</evidence>
<dbReference type="OrthoDB" id="75495at2157"/>
<dbReference type="SUPFAM" id="SSF51735">
    <property type="entry name" value="NAD(P)-binding Rossmann-fold domains"/>
    <property type="match status" value="1"/>
</dbReference>
<reference evidence="8" key="3">
    <citation type="submission" date="2016-06" db="EMBL/GenBank/DDBJ databases">
        <authorList>
            <person name="Olsen C.W."/>
            <person name="Carey S."/>
            <person name="Hinshaw L."/>
            <person name="Karasin A.I."/>
        </authorList>
    </citation>
    <scope>NUCLEOTIDE SEQUENCE [LARGE SCALE GENOMIC DNA]</scope>
    <source>
        <strain evidence="8">PM4</strain>
    </source>
</reference>
<dbReference type="AlphaFoldDB" id="A0A1N5UC75"/>
<dbReference type="PANTHER" id="PTHR42683">
    <property type="entry name" value="ALDEHYDE REDUCTASE"/>
    <property type="match status" value="1"/>
</dbReference>
<evidence type="ECO:0000313" key="9">
    <source>
        <dbReference type="Proteomes" id="UP000187822"/>
    </source>
</evidence>
<organism evidence="7 10">
    <name type="scientific">Cuniculiplasma divulgatum</name>
    <dbReference type="NCBI Taxonomy" id="1673428"/>
    <lineage>
        <taxon>Archaea</taxon>
        <taxon>Methanobacteriati</taxon>
        <taxon>Thermoplasmatota</taxon>
        <taxon>Thermoplasmata</taxon>
        <taxon>Thermoplasmatales</taxon>
        <taxon>Cuniculiplasmataceae</taxon>
        <taxon>Cuniculiplasma</taxon>
    </lineage>
</organism>
<accession>A0A1N5UC75</accession>
<dbReference type="Gene3D" id="3.90.180.10">
    <property type="entry name" value="Medium-chain alcohol dehydrogenases, catalytic domain"/>
    <property type="match status" value="1"/>
</dbReference>
<dbReference type="InterPro" id="IPR047109">
    <property type="entry name" value="CAD-like"/>
</dbReference>
<dbReference type="SMART" id="SM00829">
    <property type="entry name" value="PKS_ER"/>
    <property type="match status" value="1"/>
</dbReference>
<dbReference type="Gene3D" id="3.40.50.720">
    <property type="entry name" value="NAD(P)-binding Rossmann-like Domain"/>
    <property type="match status" value="1"/>
</dbReference>
<dbReference type="GO" id="GO:0016616">
    <property type="term" value="F:oxidoreductase activity, acting on the CH-OH group of donors, NAD or NADP as acceptor"/>
    <property type="evidence" value="ECO:0007669"/>
    <property type="project" value="InterPro"/>
</dbReference>
<sequence>MEAKGYAAGEAGGKLSPYNFERRELGEKDVLIDIKYCGICHSDIHQVNNDWGGASYPMVPGHEIVGIVRNVGSGVKKFKQGDRVGVGCMVDSCGQCGPCKSGLQQYCENGATFTYSSKDKVSGGVTYGGYSDKIVVVEDFVLKVSEKLDFAATAPLLCAGITTYSPLKHWNVKAGQTVGVAGLGGLGHMAVKLAKSMGANVVVMTTSEKKKDEAKRLGADKVIISKNIEEMKKNRMSMDLIIDTIPAPHDMNLYISLLKIDGSIVLVGLPEKESQHVISAGSLINGRRSISGSNIGGIEETQEMLDYCDKHNIVSDIELIPMSKVNEAYVRTVNSDVKYRFVIDMSTL</sequence>
<dbReference type="Proteomes" id="UP000187822">
    <property type="component" value="Chromosome I"/>
</dbReference>
<name>A0A1N5UC75_9ARCH</name>
<evidence type="ECO:0000256" key="5">
    <source>
        <dbReference type="RuleBase" id="RU361277"/>
    </source>
</evidence>
<dbReference type="RefSeq" id="WP_021788698.1">
    <property type="nucleotide sequence ID" value="NZ_LT671858.1"/>
</dbReference>
<proteinExistence type="inferred from homology"/>
<dbReference type="Proteomes" id="UP000195607">
    <property type="component" value="Chromosome I"/>
</dbReference>
<reference evidence="7 10" key="1">
    <citation type="submission" date="2016-04" db="EMBL/GenBank/DDBJ databases">
        <authorList>
            <person name="Evans L.H."/>
            <person name="Alamgir A."/>
            <person name="Owens N."/>
            <person name="Weber N.D."/>
            <person name="Virtaneva K."/>
            <person name="Barbian K."/>
            <person name="Babar A."/>
            <person name="Rosenke K."/>
        </authorList>
    </citation>
    <scope>NUCLEOTIDE SEQUENCE [LARGE SCALE GENOMIC DNA]</scope>
    <source>
        <strain evidence="7">S5</strain>
        <strain evidence="10">S5(T) (JCM 30642 \VKM B-2941)</strain>
    </source>
</reference>
<evidence type="ECO:0000256" key="3">
    <source>
        <dbReference type="ARBA" id="ARBA00022833"/>
    </source>
</evidence>
<dbReference type="GeneID" id="41588172"/>
<dbReference type="GO" id="GO:0043168">
    <property type="term" value="F:anion binding"/>
    <property type="evidence" value="ECO:0007669"/>
    <property type="project" value="UniProtKB-ARBA"/>
</dbReference>
<dbReference type="InterPro" id="IPR013149">
    <property type="entry name" value="ADH-like_C"/>
</dbReference>
<gene>
    <name evidence="8" type="ORF">CPM_0895</name>
    <name evidence="7" type="ORF">CSP5_0898</name>
</gene>
<dbReference type="FunFam" id="3.40.50.720:FF:000022">
    <property type="entry name" value="Cinnamyl alcohol dehydrogenase"/>
    <property type="match status" value="1"/>
</dbReference>
<dbReference type="GO" id="GO:0044281">
    <property type="term" value="P:small molecule metabolic process"/>
    <property type="evidence" value="ECO:0007669"/>
    <property type="project" value="UniProtKB-ARBA"/>
</dbReference>
<dbReference type="InterPro" id="IPR013154">
    <property type="entry name" value="ADH-like_N"/>
</dbReference>
<comment type="similarity">
    <text evidence="5">Belongs to the zinc-containing alcohol dehydrogenase family.</text>
</comment>
<comment type="cofactor">
    <cofactor evidence="1 5">
        <name>Zn(2+)</name>
        <dbReference type="ChEBI" id="CHEBI:29105"/>
    </cofactor>
</comment>
<dbReference type="InterPro" id="IPR020843">
    <property type="entry name" value="ER"/>
</dbReference>
<evidence type="ECO:0000313" key="10">
    <source>
        <dbReference type="Proteomes" id="UP000195607"/>
    </source>
</evidence>
<dbReference type="Pfam" id="PF00107">
    <property type="entry name" value="ADH_zinc_N"/>
    <property type="match status" value="1"/>
</dbReference>
<keyword evidence="3 5" id="KW-0862">Zinc</keyword>
<protein>
    <submittedName>
        <fullName evidence="7">Alcohol dehydrogenase (NADP+)</fullName>
    </submittedName>
</protein>
<dbReference type="InterPro" id="IPR036291">
    <property type="entry name" value="NAD(P)-bd_dom_sf"/>
</dbReference>
<keyword evidence="9" id="KW-1185">Reference proteome</keyword>
<dbReference type="EMBL" id="LT719092">
    <property type="protein sequence ID" value="SJK84739.1"/>
    <property type="molecule type" value="Genomic_DNA"/>
</dbReference>
<dbReference type="GO" id="GO:0030554">
    <property type="term" value="F:adenyl nucleotide binding"/>
    <property type="evidence" value="ECO:0007669"/>
    <property type="project" value="UniProtKB-ARBA"/>
</dbReference>
<dbReference type="GO" id="GO:0008270">
    <property type="term" value="F:zinc ion binding"/>
    <property type="evidence" value="ECO:0007669"/>
    <property type="project" value="InterPro"/>
</dbReference>